<feature type="binding site" evidence="5">
    <location>
        <position position="139"/>
    </location>
    <ligand>
        <name>N(2)-acetyl-L-ornithine</name>
        <dbReference type="ChEBI" id="CHEBI:57805"/>
    </ligand>
</feature>
<dbReference type="Proteomes" id="UP000473681">
    <property type="component" value="Unassembled WGS sequence"/>
</dbReference>
<keyword evidence="5" id="KW-0963">Cytoplasm</keyword>
<evidence type="ECO:0000256" key="2">
    <source>
        <dbReference type="ARBA" id="ARBA00022605"/>
    </source>
</evidence>
<dbReference type="InterPro" id="IPR015422">
    <property type="entry name" value="PyrdxlP-dep_Trfase_small"/>
</dbReference>
<comment type="similarity">
    <text evidence="5">Belongs to the class-III pyridoxal-phosphate-dependent aminotransferase family. ArgD subfamily.</text>
</comment>
<dbReference type="SUPFAM" id="SSF53383">
    <property type="entry name" value="PLP-dependent transferases"/>
    <property type="match status" value="1"/>
</dbReference>
<dbReference type="RefSeq" id="WP_053342497.1">
    <property type="nucleotide sequence ID" value="NZ_JACBBU010000007.1"/>
</dbReference>
<protein>
    <recommendedName>
        <fullName evidence="5">Acetylornithine aminotransferase</fullName>
        <shortName evidence="5">ACOAT</shortName>
        <ecNumber evidence="5">2.6.1.11</ecNumber>
    </recommendedName>
</protein>
<evidence type="ECO:0000313" key="9">
    <source>
        <dbReference type="Proteomes" id="UP000476820"/>
    </source>
</evidence>
<dbReference type="NCBIfam" id="NF002325">
    <property type="entry name" value="PRK01278.1"/>
    <property type="match status" value="1"/>
</dbReference>
<keyword evidence="4 5" id="KW-0663">Pyridoxal phosphate</keyword>
<dbReference type="PIRSF" id="PIRSF000521">
    <property type="entry name" value="Transaminase_4ab_Lys_Orn"/>
    <property type="match status" value="1"/>
</dbReference>
<comment type="miscellaneous">
    <text evidence="5">May also have succinyldiaminopimelate aminotransferase activity, thus carrying out the corresponding step in lysine biosynthesis.</text>
</comment>
<dbReference type="UniPathway" id="UPA00068">
    <property type="reaction ID" value="UER00109"/>
</dbReference>
<reference evidence="8 9" key="1">
    <citation type="submission" date="2019-04" db="EMBL/GenBank/DDBJ databases">
        <title>Genome sequencing of Clostridium botulinum Groups I-IV and Clostridium butyricum.</title>
        <authorList>
            <person name="Brunt J."/>
            <person name="Van Vliet A.H.M."/>
            <person name="Stringer S.C."/>
            <person name="Carter A.T."/>
            <person name="Peck M.W."/>
        </authorList>
    </citation>
    <scope>NUCLEOTIDE SEQUENCE [LARGE SCALE GENOMIC DNA]</scope>
    <source>
        <strain evidence="6 9">1605</strain>
        <strain evidence="7 8">CB-K-33E</strain>
    </source>
</reference>
<dbReference type="InterPro" id="IPR015424">
    <property type="entry name" value="PyrdxlP-dep_Trfase"/>
</dbReference>
<dbReference type="FunFam" id="3.40.640.10:FF:000004">
    <property type="entry name" value="Acetylornithine aminotransferase"/>
    <property type="match status" value="1"/>
</dbReference>
<comment type="subunit">
    <text evidence="5">Homodimer.</text>
</comment>
<dbReference type="Gene3D" id="3.90.1150.10">
    <property type="entry name" value="Aspartate Aminotransferase, domain 1"/>
    <property type="match status" value="1"/>
</dbReference>
<dbReference type="InterPro" id="IPR005814">
    <property type="entry name" value="Aminotrans_3"/>
</dbReference>
<keyword evidence="3 5" id="KW-0808">Transferase</keyword>
<comment type="caution">
    <text evidence="6">The sequence shown here is derived from an EMBL/GenBank/DDBJ whole genome shotgun (WGS) entry which is preliminary data.</text>
</comment>
<dbReference type="PANTHER" id="PTHR11986">
    <property type="entry name" value="AMINOTRANSFERASE CLASS III"/>
    <property type="match status" value="1"/>
</dbReference>
<feature type="binding site" evidence="5">
    <location>
        <begin position="103"/>
        <end position="104"/>
    </location>
    <ligand>
        <name>pyridoxal 5'-phosphate</name>
        <dbReference type="ChEBI" id="CHEBI:597326"/>
    </ligand>
</feature>
<evidence type="ECO:0000256" key="5">
    <source>
        <dbReference type="HAMAP-Rule" id="MF_01107"/>
    </source>
</evidence>
<dbReference type="InterPro" id="IPR049704">
    <property type="entry name" value="Aminotrans_3_PPA_site"/>
</dbReference>
<dbReference type="GO" id="GO:0042802">
    <property type="term" value="F:identical protein binding"/>
    <property type="evidence" value="ECO:0007669"/>
    <property type="project" value="TreeGrafter"/>
</dbReference>
<dbReference type="GO" id="GO:0003992">
    <property type="term" value="F:N2-acetyl-L-ornithine:2-oxoglutarate 5-aminotransferase activity"/>
    <property type="evidence" value="ECO:0007669"/>
    <property type="project" value="UniProtKB-UniRule"/>
</dbReference>
<dbReference type="InterPro" id="IPR015421">
    <property type="entry name" value="PyrdxlP-dep_Trfase_major"/>
</dbReference>
<dbReference type="Pfam" id="PF00202">
    <property type="entry name" value="Aminotran_3"/>
    <property type="match status" value="1"/>
</dbReference>
<feature type="modified residue" description="N6-(pyridoxal phosphate)lysine" evidence="5">
    <location>
        <position position="250"/>
    </location>
</feature>
<dbReference type="OrthoDB" id="9801052at2"/>
<proteinExistence type="inferred from homology"/>
<accession>A0A0L9Y7Z0</accession>
<comment type="cofactor">
    <cofactor evidence="5">
        <name>pyridoxal 5'-phosphate</name>
        <dbReference type="ChEBI" id="CHEBI:597326"/>
    </cofactor>
    <text evidence="5">Binds 1 pyridoxal phosphate per subunit.</text>
</comment>
<keyword evidence="5" id="KW-0055">Arginine biosynthesis</keyword>
<dbReference type="PANTHER" id="PTHR11986:SF79">
    <property type="entry name" value="ACETYLORNITHINE AMINOTRANSFERASE, MITOCHONDRIAL"/>
    <property type="match status" value="1"/>
</dbReference>
<evidence type="ECO:0000256" key="3">
    <source>
        <dbReference type="ARBA" id="ARBA00022679"/>
    </source>
</evidence>
<dbReference type="GO" id="GO:0005737">
    <property type="term" value="C:cytoplasm"/>
    <property type="evidence" value="ECO:0007669"/>
    <property type="project" value="UniProtKB-SubCell"/>
</dbReference>
<dbReference type="EMBL" id="SWOV01000064">
    <property type="protein sequence ID" value="NFF89372.1"/>
    <property type="molecule type" value="Genomic_DNA"/>
</dbReference>
<feature type="binding site" evidence="5">
    <location>
        <begin position="221"/>
        <end position="224"/>
    </location>
    <ligand>
        <name>pyridoxal 5'-phosphate</name>
        <dbReference type="ChEBI" id="CHEBI:597326"/>
    </ligand>
</feature>
<dbReference type="CDD" id="cd00610">
    <property type="entry name" value="OAT_like"/>
    <property type="match status" value="1"/>
</dbReference>
<dbReference type="Gene3D" id="3.40.640.10">
    <property type="entry name" value="Type I PLP-dependent aspartate aminotransferase-like (Major domain)"/>
    <property type="match status" value="1"/>
</dbReference>
<dbReference type="GO" id="GO:0006526">
    <property type="term" value="P:L-arginine biosynthetic process"/>
    <property type="evidence" value="ECO:0007669"/>
    <property type="project" value="UniProtKB-UniRule"/>
</dbReference>
<evidence type="ECO:0000256" key="4">
    <source>
        <dbReference type="ARBA" id="ARBA00022898"/>
    </source>
</evidence>
<evidence type="ECO:0000313" key="8">
    <source>
        <dbReference type="Proteomes" id="UP000473681"/>
    </source>
</evidence>
<name>A0A0L9Y7Z0_CLOBO</name>
<organism evidence="6 9">
    <name type="scientific">Clostridium botulinum</name>
    <dbReference type="NCBI Taxonomy" id="1491"/>
    <lineage>
        <taxon>Bacteria</taxon>
        <taxon>Bacillati</taxon>
        <taxon>Bacillota</taxon>
        <taxon>Clostridia</taxon>
        <taxon>Eubacteriales</taxon>
        <taxon>Clostridiaceae</taxon>
        <taxon>Clostridium</taxon>
    </lineage>
</organism>
<gene>
    <name evidence="5" type="primary">argD</name>
    <name evidence="6" type="ORF">FC774_16090</name>
    <name evidence="7" type="ORF">FDB51_05285</name>
</gene>
<comment type="catalytic activity">
    <reaction evidence="5">
        <text>N(2)-acetyl-L-ornithine + 2-oxoglutarate = N-acetyl-L-glutamate 5-semialdehyde + L-glutamate</text>
        <dbReference type="Rhea" id="RHEA:18049"/>
        <dbReference type="ChEBI" id="CHEBI:16810"/>
        <dbReference type="ChEBI" id="CHEBI:29123"/>
        <dbReference type="ChEBI" id="CHEBI:29985"/>
        <dbReference type="ChEBI" id="CHEBI:57805"/>
        <dbReference type="EC" id="2.6.1.11"/>
    </reaction>
</comment>
<dbReference type="EMBL" id="SWVK01000005">
    <property type="protein sequence ID" value="NFN34555.1"/>
    <property type="molecule type" value="Genomic_DNA"/>
</dbReference>
<keyword evidence="1 5" id="KW-0032">Aminotransferase</keyword>
<evidence type="ECO:0000256" key="1">
    <source>
        <dbReference type="ARBA" id="ARBA00022576"/>
    </source>
</evidence>
<evidence type="ECO:0000313" key="7">
    <source>
        <dbReference type="EMBL" id="NFN34555.1"/>
    </source>
</evidence>
<dbReference type="NCBIfam" id="TIGR00707">
    <property type="entry name" value="argD"/>
    <property type="match status" value="1"/>
</dbReference>
<dbReference type="EC" id="2.6.1.11" evidence="5"/>
<evidence type="ECO:0000313" key="6">
    <source>
        <dbReference type="EMBL" id="NFF89372.1"/>
    </source>
</evidence>
<dbReference type="GO" id="GO:0030170">
    <property type="term" value="F:pyridoxal phosphate binding"/>
    <property type="evidence" value="ECO:0007669"/>
    <property type="project" value="InterPro"/>
</dbReference>
<feature type="binding site" evidence="5">
    <location>
        <position position="278"/>
    </location>
    <ligand>
        <name>N(2)-acetyl-L-ornithine</name>
        <dbReference type="ChEBI" id="CHEBI:57805"/>
    </ligand>
</feature>
<comment type="pathway">
    <text evidence="5">Amino-acid biosynthesis; L-arginine biosynthesis; N(2)-acetyl-L-ornithine from L-glutamate: step 4/4.</text>
</comment>
<dbReference type="HAMAP" id="MF_01107">
    <property type="entry name" value="ArgD_aminotrans_3"/>
    <property type="match status" value="1"/>
</dbReference>
<dbReference type="Proteomes" id="UP000476820">
    <property type="component" value="Unassembled WGS sequence"/>
</dbReference>
<dbReference type="InterPro" id="IPR050103">
    <property type="entry name" value="Class-III_PLP-dep_AT"/>
</dbReference>
<dbReference type="PROSITE" id="PS00600">
    <property type="entry name" value="AA_TRANSFER_CLASS_3"/>
    <property type="match status" value="1"/>
</dbReference>
<feature type="binding site" evidence="5">
    <location>
        <position position="279"/>
    </location>
    <ligand>
        <name>pyridoxal 5'-phosphate</name>
        <dbReference type="ChEBI" id="CHEBI:597326"/>
    </ligand>
</feature>
<dbReference type="InterPro" id="IPR004636">
    <property type="entry name" value="AcOrn/SuccOrn_fam"/>
</dbReference>
<dbReference type="AlphaFoldDB" id="A0A0L9Y7Z0"/>
<sequence>MNYNFNEAKNHLINSYNFLEPVMSYGDGVYLYDINNNKYLDFTSGIGVNSLGYNDEDWIQATTTQLKTLQHNSNIFYNNTTVKLAKKLTETSNMNKVFFANSGAEANEGAIKLARKYSYDKYGYGRNKILSLVQSFHGRTITTLKATGQEKFHQYFYPFTDGFDYVKANDIEDFKNHLNTDVCAIILEAIQGEGGVLPLDKNFVEQVVKICNDNDILVIFDEVQCGIARTGKMFGFNNFDVEPDIVTVAKGLGGGLPIGGVLCSEKLENVFTPGDHGSTFGGNPVACSGALVVLEKLCSENSFDEIYKKGEFVKDILKKSNNPHILSVRGSGLMLGIQVDISPSLIQHEALKNGLIVLTAGKDVIRLLPPLIISKNQLHEGLCTLLDVLNSIK</sequence>
<comment type="subcellular location">
    <subcellularLocation>
        <location evidence="5">Cytoplasm</location>
    </subcellularLocation>
</comment>
<feature type="binding site" evidence="5">
    <location>
        <position position="136"/>
    </location>
    <ligand>
        <name>pyridoxal 5'-phosphate</name>
        <dbReference type="ChEBI" id="CHEBI:597326"/>
    </ligand>
</feature>
<keyword evidence="2 5" id="KW-0028">Amino-acid biosynthesis</keyword>